<name>A0A645HKL6_9ZZZZ</name>
<dbReference type="EMBL" id="VSSQ01094798">
    <property type="protein sequence ID" value="MPN39156.1"/>
    <property type="molecule type" value="Genomic_DNA"/>
</dbReference>
<accession>A0A645HKL6</accession>
<reference evidence="1" key="1">
    <citation type="submission" date="2019-08" db="EMBL/GenBank/DDBJ databases">
        <authorList>
            <person name="Kucharzyk K."/>
            <person name="Murdoch R.W."/>
            <person name="Higgins S."/>
            <person name="Loffler F."/>
        </authorList>
    </citation>
    <scope>NUCLEOTIDE SEQUENCE</scope>
</reference>
<evidence type="ECO:0000313" key="1">
    <source>
        <dbReference type="EMBL" id="MPN39156.1"/>
    </source>
</evidence>
<organism evidence="1">
    <name type="scientific">bioreactor metagenome</name>
    <dbReference type="NCBI Taxonomy" id="1076179"/>
    <lineage>
        <taxon>unclassified sequences</taxon>
        <taxon>metagenomes</taxon>
        <taxon>ecological metagenomes</taxon>
    </lineage>
</organism>
<protein>
    <submittedName>
        <fullName evidence="1">Uncharacterized protein</fullName>
    </submittedName>
</protein>
<proteinExistence type="predicted"/>
<dbReference type="AlphaFoldDB" id="A0A645HKL6"/>
<gene>
    <name evidence="1" type="ORF">SDC9_186684</name>
</gene>
<sequence length="132" mass="15381">MICGDRSLKINVGLRFIVILIGSSVRGVEVRGGHHAGDTLNFENLRLAVLPCCVYDDRAEERKQKYEYDHRQSDNRKLAAEEPLGNHSARRHHAKILIRDYFDAGYVRILRFFLWFLRAGIRALSFFIIRHN</sequence>
<comment type="caution">
    <text evidence="1">The sequence shown here is derived from an EMBL/GenBank/DDBJ whole genome shotgun (WGS) entry which is preliminary data.</text>
</comment>